<evidence type="ECO:0000313" key="1">
    <source>
        <dbReference type="EMBL" id="AHJ98395.1"/>
    </source>
</evidence>
<accession>W8F9L4</accession>
<dbReference type="KEGG" id="hsw:Hsw_2800"/>
<sequence>MVIDFQDISRLFILTEAVGLLSDFLSSFLYYNAKPVFHCA</sequence>
<dbReference type="EMBL" id="CP007145">
    <property type="protein sequence ID" value="AHJ98395.1"/>
    <property type="molecule type" value="Genomic_DNA"/>
</dbReference>
<dbReference type="Proteomes" id="UP000019423">
    <property type="component" value="Chromosome"/>
</dbReference>
<proteinExistence type="predicted"/>
<reference evidence="1 2" key="1">
    <citation type="submission" date="2014-01" db="EMBL/GenBank/DDBJ databases">
        <title>Complete genome sequence of ionizing-radiation resistance bacterium Hymenobacter swuensis DY53.</title>
        <authorList>
            <person name="Jung J.-H."/>
            <person name="Jeong S.-W."/>
            <person name="Joe M.-H."/>
            <person name="Cho y.-j."/>
            <person name="Kim M.-K."/>
            <person name="Lim S.-Y."/>
        </authorList>
    </citation>
    <scope>NUCLEOTIDE SEQUENCE [LARGE SCALE GENOMIC DNA]</scope>
    <source>
        <strain evidence="1 2">DY53</strain>
    </source>
</reference>
<dbReference type="STRING" id="1227739.Hsw_2800"/>
<gene>
    <name evidence="1" type="ORF">Hsw_2800</name>
</gene>
<dbReference type="HOGENOM" id="CLU_3290855_0_0_10"/>
<dbReference type="AlphaFoldDB" id="W8F9L4"/>
<keyword evidence="2" id="KW-1185">Reference proteome</keyword>
<name>W8F9L4_9BACT</name>
<protein>
    <submittedName>
        <fullName evidence="1">Uncharacterized protein</fullName>
    </submittedName>
</protein>
<dbReference type="PATRIC" id="fig|1227739.3.peg.2984"/>
<evidence type="ECO:0000313" key="2">
    <source>
        <dbReference type="Proteomes" id="UP000019423"/>
    </source>
</evidence>
<organism evidence="1 2">
    <name type="scientific">Hymenobacter swuensis DY53</name>
    <dbReference type="NCBI Taxonomy" id="1227739"/>
    <lineage>
        <taxon>Bacteria</taxon>
        <taxon>Pseudomonadati</taxon>
        <taxon>Bacteroidota</taxon>
        <taxon>Cytophagia</taxon>
        <taxon>Cytophagales</taxon>
        <taxon>Hymenobacteraceae</taxon>
        <taxon>Hymenobacter</taxon>
    </lineage>
</organism>